<sequence length="119" mass="13026">MFQAPCPTPSVPALPVAEDQHIDVDLDVTLRTPSILVVKARLELEPGTTGRRSMDLSLVIPRSQCQGERPLLTALLEATRAAVERATRNGNQYLKLGRPRRVLTLVAGRPHLIPLFDAA</sequence>
<evidence type="ECO:0000313" key="1">
    <source>
        <dbReference type="EMBL" id="TCU93807.1"/>
    </source>
</evidence>
<evidence type="ECO:0000313" key="2">
    <source>
        <dbReference type="Proteomes" id="UP000295110"/>
    </source>
</evidence>
<keyword evidence="2" id="KW-1185">Reference proteome</keyword>
<dbReference type="EMBL" id="SMBU01000018">
    <property type="protein sequence ID" value="TCU93807.1"/>
    <property type="molecule type" value="Genomic_DNA"/>
</dbReference>
<name>A0A4R3USX3_ROSSA</name>
<protein>
    <submittedName>
        <fullName evidence="1">Uncharacterized protein</fullName>
    </submittedName>
</protein>
<proteinExistence type="predicted"/>
<accession>A0A4R3USX3</accession>
<dbReference type="OrthoDB" id="8906229at2"/>
<dbReference type="Proteomes" id="UP000295110">
    <property type="component" value="Unassembled WGS sequence"/>
</dbReference>
<comment type="caution">
    <text evidence="1">The sequence shown here is derived from an EMBL/GenBank/DDBJ whole genome shotgun (WGS) entry which is preliminary data.</text>
</comment>
<organism evidence="1 2">
    <name type="scientific">Roseateles saccharophilus</name>
    <name type="common">Pseudomonas saccharophila</name>
    <dbReference type="NCBI Taxonomy" id="304"/>
    <lineage>
        <taxon>Bacteria</taxon>
        <taxon>Pseudomonadati</taxon>
        <taxon>Pseudomonadota</taxon>
        <taxon>Betaproteobacteria</taxon>
        <taxon>Burkholderiales</taxon>
        <taxon>Sphaerotilaceae</taxon>
        <taxon>Roseateles</taxon>
    </lineage>
</organism>
<gene>
    <name evidence="1" type="ORF">EV671_101867</name>
</gene>
<dbReference type="AlphaFoldDB" id="A0A4R3USX3"/>
<dbReference type="RefSeq" id="WP_132573306.1">
    <property type="nucleotide sequence ID" value="NZ_CBCSGL010000040.1"/>
</dbReference>
<reference evidence="1 2" key="1">
    <citation type="submission" date="2019-03" db="EMBL/GenBank/DDBJ databases">
        <title>Genomic Encyclopedia of Type Strains, Phase IV (KMG-IV): sequencing the most valuable type-strain genomes for metagenomic binning, comparative biology and taxonomic classification.</title>
        <authorList>
            <person name="Goeker M."/>
        </authorList>
    </citation>
    <scope>NUCLEOTIDE SEQUENCE [LARGE SCALE GENOMIC DNA]</scope>
    <source>
        <strain evidence="1 2">DSM 654</strain>
    </source>
</reference>